<feature type="transmembrane region" description="Helical" evidence="6">
    <location>
        <begin position="149"/>
        <end position="169"/>
    </location>
</feature>
<keyword evidence="3 6" id="KW-0812">Transmembrane</keyword>
<dbReference type="GO" id="GO:0005886">
    <property type="term" value="C:plasma membrane"/>
    <property type="evidence" value="ECO:0007669"/>
    <property type="project" value="UniProtKB-SubCell"/>
</dbReference>
<keyword evidence="4 6" id="KW-1133">Transmembrane helix</keyword>
<dbReference type="PANTHER" id="PTHR30086">
    <property type="entry name" value="ARGININE EXPORTER PROTEIN ARGO"/>
    <property type="match status" value="1"/>
</dbReference>
<dbReference type="AlphaFoldDB" id="A0A2S2E092"/>
<evidence type="ECO:0000313" key="7">
    <source>
        <dbReference type="EMBL" id="AWL11033.1"/>
    </source>
</evidence>
<feature type="transmembrane region" description="Helical" evidence="6">
    <location>
        <begin position="42"/>
        <end position="65"/>
    </location>
</feature>
<dbReference type="GO" id="GO:0015171">
    <property type="term" value="F:amino acid transmembrane transporter activity"/>
    <property type="evidence" value="ECO:0007669"/>
    <property type="project" value="TreeGrafter"/>
</dbReference>
<gene>
    <name evidence="7" type="ORF">HMF8227_00537</name>
</gene>
<evidence type="ECO:0000256" key="5">
    <source>
        <dbReference type="ARBA" id="ARBA00023136"/>
    </source>
</evidence>
<keyword evidence="8" id="KW-1185">Reference proteome</keyword>
<dbReference type="KEGG" id="salh:HMF8227_00537"/>
<keyword evidence="5 6" id="KW-0472">Membrane</keyword>
<dbReference type="Pfam" id="PF01810">
    <property type="entry name" value="LysE"/>
    <property type="match status" value="1"/>
</dbReference>
<organism evidence="7 8">
    <name type="scientific">Saliniradius amylolyticus</name>
    <dbReference type="NCBI Taxonomy" id="2183582"/>
    <lineage>
        <taxon>Bacteria</taxon>
        <taxon>Pseudomonadati</taxon>
        <taxon>Pseudomonadota</taxon>
        <taxon>Gammaproteobacteria</taxon>
        <taxon>Alteromonadales</taxon>
        <taxon>Alteromonadaceae</taxon>
        <taxon>Saliniradius</taxon>
    </lineage>
</organism>
<dbReference type="OrthoDB" id="9804822at2"/>
<sequence length="217" mass="23047">MVSMDVLLTFSLACVVLSLSPGPSNLYIMARSLSQGFTSGAAAAGGLAIGSLLYVLASVLGLAAIFKYSPTAYLAIKLVGAAYLIYLGLSYFRNATTVSEPPRVGRRGALQVVRQSLIVELTNPKTALFFLAFLPQFVRPESGSVSTQLALLGLTYTLIALASDIFVAAMSARLGRWLAGHPSFQYWQDRISGTILTLLGSYIAVDELVLGDTVSDI</sequence>
<protein>
    <submittedName>
        <fullName evidence="7">Homoserine/homoserine lactone efflux protein</fullName>
    </submittedName>
</protein>
<evidence type="ECO:0000256" key="6">
    <source>
        <dbReference type="SAM" id="Phobius"/>
    </source>
</evidence>
<dbReference type="PANTHER" id="PTHR30086:SF20">
    <property type="entry name" value="ARGININE EXPORTER PROTEIN ARGO-RELATED"/>
    <property type="match status" value="1"/>
</dbReference>
<dbReference type="RefSeq" id="WP_109338705.1">
    <property type="nucleotide sequence ID" value="NZ_CP029347.1"/>
</dbReference>
<evidence type="ECO:0000256" key="4">
    <source>
        <dbReference type="ARBA" id="ARBA00022989"/>
    </source>
</evidence>
<dbReference type="InterPro" id="IPR001123">
    <property type="entry name" value="LeuE-type"/>
</dbReference>
<proteinExistence type="predicted"/>
<evidence type="ECO:0000256" key="2">
    <source>
        <dbReference type="ARBA" id="ARBA00022475"/>
    </source>
</evidence>
<accession>A0A2S2E092</accession>
<keyword evidence="2" id="KW-1003">Cell membrane</keyword>
<reference evidence="7 8" key="1">
    <citation type="submission" date="2018-05" db="EMBL/GenBank/DDBJ databases">
        <title>Salinimonas sp. HMF8227 Genome sequencing and assembly.</title>
        <authorList>
            <person name="Kang H."/>
            <person name="Kang J."/>
            <person name="Cha I."/>
            <person name="Kim H."/>
            <person name="Joh K."/>
        </authorList>
    </citation>
    <scope>NUCLEOTIDE SEQUENCE [LARGE SCALE GENOMIC DNA]</scope>
    <source>
        <strain evidence="7 8">HMF8227</strain>
    </source>
</reference>
<evidence type="ECO:0000256" key="1">
    <source>
        <dbReference type="ARBA" id="ARBA00004651"/>
    </source>
</evidence>
<comment type="subcellular location">
    <subcellularLocation>
        <location evidence="1">Cell membrane</location>
        <topology evidence="1">Multi-pass membrane protein</topology>
    </subcellularLocation>
</comment>
<name>A0A2S2E092_9ALTE</name>
<evidence type="ECO:0000313" key="8">
    <source>
        <dbReference type="Proteomes" id="UP000245728"/>
    </source>
</evidence>
<dbReference type="EMBL" id="CP029347">
    <property type="protein sequence ID" value="AWL11033.1"/>
    <property type="molecule type" value="Genomic_DNA"/>
</dbReference>
<evidence type="ECO:0000256" key="3">
    <source>
        <dbReference type="ARBA" id="ARBA00022692"/>
    </source>
</evidence>
<dbReference type="PIRSF" id="PIRSF006324">
    <property type="entry name" value="LeuE"/>
    <property type="match status" value="1"/>
</dbReference>
<feature type="transmembrane region" description="Helical" evidence="6">
    <location>
        <begin position="72"/>
        <end position="92"/>
    </location>
</feature>
<dbReference type="Proteomes" id="UP000245728">
    <property type="component" value="Chromosome"/>
</dbReference>